<keyword evidence="4 14" id="KW-0813">Transport</keyword>
<evidence type="ECO:0000256" key="12">
    <source>
        <dbReference type="ARBA" id="ARBA00023136"/>
    </source>
</evidence>
<sequence length="399" mass="43961">MAVFEYRALTDGGRKRKGVLEADNERHARQQLRQKGLVPLQLKSAKVSRKTFFPSNLSIRERALVIRQLATLIEAGLPIDDALSGVASQSGKGRVRSMLLAIRARVLEGFSLAQALSAYPKAFPTLFQASVQAGEESGKLPAVLLALAESSEREQRTQQKLQSALLYPALLTLVAIAIVSFLLGSVMPDIVAVFQRQNAPLPPLTQALIGVSHGLSDWGIWCLLALLMCLMGLSLSRRNSAIRLSQDRFLLRFPWLGRLLATFAITRYVSTLSMLTRSGVPLVYAMEISAKVIANLALKQRFQTAQQHVREGMSLSQALSDMPHVPPLMRQLISSGERSGDLAGMLDKAARQQSELSQHRMNNFLTLFEPLMLLVMGCAVLLIVMAILLPIMNMNQLLR</sequence>
<keyword evidence="8" id="KW-0479">Metal-binding</keyword>
<dbReference type="InterPro" id="IPR018076">
    <property type="entry name" value="T2SS_GspF_dom"/>
</dbReference>
<keyword evidence="11 15" id="KW-1133">Transmembrane helix</keyword>
<dbReference type="FunFam" id="1.20.81.30:FF:000001">
    <property type="entry name" value="Type II secretion system protein F"/>
    <property type="match status" value="2"/>
</dbReference>
<dbReference type="Gene3D" id="1.20.81.30">
    <property type="entry name" value="Type II secretion system (T2SS), domain F"/>
    <property type="match status" value="2"/>
</dbReference>
<accession>A0A0K6IP16</accession>
<evidence type="ECO:0000256" key="9">
    <source>
        <dbReference type="ARBA" id="ARBA00022837"/>
    </source>
</evidence>
<protein>
    <recommendedName>
        <fullName evidence="13">General secretion pathway protein F</fullName>
    </recommendedName>
</protein>
<evidence type="ECO:0000256" key="14">
    <source>
        <dbReference type="RuleBase" id="RU003923"/>
    </source>
</evidence>
<name>A0A0K6IP16_9GAMM</name>
<evidence type="ECO:0000256" key="7">
    <source>
        <dbReference type="ARBA" id="ARBA00022692"/>
    </source>
</evidence>
<dbReference type="OrthoDB" id="9805682at2"/>
<evidence type="ECO:0000256" key="1">
    <source>
        <dbReference type="ARBA" id="ARBA00002684"/>
    </source>
</evidence>
<evidence type="ECO:0000313" key="17">
    <source>
        <dbReference type="EMBL" id="CUB04831.1"/>
    </source>
</evidence>
<evidence type="ECO:0000256" key="11">
    <source>
        <dbReference type="ARBA" id="ARBA00022989"/>
    </source>
</evidence>
<feature type="transmembrane region" description="Helical" evidence="15">
    <location>
        <begin position="371"/>
        <end position="391"/>
    </location>
</feature>
<keyword evidence="18" id="KW-1185">Reference proteome</keyword>
<comment type="subcellular location">
    <subcellularLocation>
        <location evidence="2 14">Cell inner membrane</location>
        <topology evidence="2 14">Multi-pass membrane protein</topology>
    </subcellularLocation>
</comment>
<evidence type="ECO:0000256" key="10">
    <source>
        <dbReference type="ARBA" id="ARBA00022927"/>
    </source>
</evidence>
<reference evidence="18" key="1">
    <citation type="submission" date="2015-08" db="EMBL/GenBank/DDBJ databases">
        <authorList>
            <person name="Varghese N."/>
        </authorList>
    </citation>
    <scope>NUCLEOTIDE SEQUENCE [LARGE SCALE GENOMIC DNA]</scope>
    <source>
        <strain evidence="18">JCM 18476</strain>
    </source>
</reference>
<dbReference type="NCBIfam" id="TIGR02120">
    <property type="entry name" value="GspF"/>
    <property type="match status" value="1"/>
</dbReference>
<dbReference type="GO" id="GO:0005886">
    <property type="term" value="C:plasma membrane"/>
    <property type="evidence" value="ECO:0007669"/>
    <property type="project" value="UniProtKB-SubCell"/>
</dbReference>
<evidence type="ECO:0000256" key="13">
    <source>
        <dbReference type="ARBA" id="ARBA00030750"/>
    </source>
</evidence>
<dbReference type="InterPro" id="IPR011850">
    <property type="entry name" value="T2SS_GspF"/>
</dbReference>
<keyword evidence="5" id="KW-1003">Cell membrane</keyword>
<proteinExistence type="inferred from homology"/>
<feature type="transmembrane region" description="Helical" evidence="15">
    <location>
        <begin position="218"/>
        <end position="237"/>
    </location>
</feature>
<dbReference type="GO" id="GO:0046872">
    <property type="term" value="F:metal ion binding"/>
    <property type="evidence" value="ECO:0007669"/>
    <property type="project" value="UniProtKB-KW"/>
</dbReference>
<evidence type="ECO:0000256" key="4">
    <source>
        <dbReference type="ARBA" id="ARBA00022448"/>
    </source>
</evidence>
<organism evidence="17 18">
    <name type="scientific">Marinomonas fungiae</name>
    <dbReference type="NCBI Taxonomy" id="1137284"/>
    <lineage>
        <taxon>Bacteria</taxon>
        <taxon>Pseudomonadati</taxon>
        <taxon>Pseudomonadota</taxon>
        <taxon>Gammaproteobacteria</taxon>
        <taxon>Oceanospirillales</taxon>
        <taxon>Oceanospirillaceae</taxon>
        <taxon>Marinomonas</taxon>
    </lineage>
</organism>
<dbReference type="EMBL" id="CYHG01000008">
    <property type="protein sequence ID" value="CUB04831.1"/>
    <property type="molecule type" value="Genomic_DNA"/>
</dbReference>
<dbReference type="RefSeq" id="WP_055463671.1">
    <property type="nucleotide sequence ID" value="NZ_CYHG01000008.1"/>
</dbReference>
<dbReference type="InterPro" id="IPR042094">
    <property type="entry name" value="T2SS_GspF_sf"/>
</dbReference>
<dbReference type="PANTHER" id="PTHR30012:SF0">
    <property type="entry name" value="TYPE II SECRETION SYSTEM PROTEIN F-RELATED"/>
    <property type="match status" value="1"/>
</dbReference>
<keyword evidence="10" id="KW-0653">Protein transport</keyword>
<evidence type="ECO:0000256" key="2">
    <source>
        <dbReference type="ARBA" id="ARBA00004429"/>
    </source>
</evidence>
<dbReference type="PROSITE" id="PS00874">
    <property type="entry name" value="T2SP_F"/>
    <property type="match status" value="1"/>
</dbReference>
<evidence type="ECO:0000256" key="5">
    <source>
        <dbReference type="ARBA" id="ARBA00022475"/>
    </source>
</evidence>
<comment type="similarity">
    <text evidence="3 14">Belongs to the GSP F family.</text>
</comment>
<dbReference type="InterPro" id="IPR001992">
    <property type="entry name" value="T2SS_GspF/T4SS_PilC_CS"/>
</dbReference>
<dbReference type="PANTHER" id="PTHR30012">
    <property type="entry name" value="GENERAL SECRETION PATHWAY PROTEIN"/>
    <property type="match status" value="1"/>
</dbReference>
<dbReference type="STRING" id="1137284.GCA_001418205_02615"/>
<evidence type="ECO:0000256" key="8">
    <source>
        <dbReference type="ARBA" id="ARBA00022723"/>
    </source>
</evidence>
<feature type="transmembrane region" description="Helical" evidence="15">
    <location>
        <begin position="165"/>
        <end position="187"/>
    </location>
</feature>
<keyword evidence="12 15" id="KW-0472">Membrane</keyword>
<feature type="domain" description="Type II secretion system protein GspF" evidence="16">
    <location>
        <begin position="66"/>
        <end position="188"/>
    </location>
</feature>
<dbReference type="PRINTS" id="PR00812">
    <property type="entry name" value="BCTERIALGSPF"/>
</dbReference>
<dbReference type="GO" id="GO:0015628">
    <property type="term" value="P:protein secretion by the type II secretion system"/>
    <property type="evidence" value="ECO:0007669"/>
    <property type="project" value="InterPro"/>
</dbReference>
<evidence type="ECO:0000256" key="3">
    <source>
        <dbReference type="ARBA" id="ARBA00005745"/>
    </source>
</evidence>
<keyword evidence="6" id="KW-0997">Cell inner membrane</keyword>
<dbReference type="Pfam" id="PF00482">
    <property type="entry name" value="T2SSF"/>
    <property type="match status" value="2"/>
</dbReference>
<dbReference type="AlphaFoldDB" id="A0A0K6IP16"/>
<evidence type="ECO:0000259" key="16">
    <source>
        <dbReference type="Pfam" id="PF00482"/>
    </source>
</evidence>
<dbReference type="GO" id="GO:0015627">
    <property type="term" value="C:type II protein secretion system complex"/>
    <property type="evidence" value="ECO:0007669"/>
    <property type="project" value="InterPro"/>
</dbReference>
<dbReference type="Proteomes" id="UP000182769">
    <property type="component" value="Unassembled WGS sequence"/>
</dbReference>
<comment type="function">
    <text evidence="1">Component of the type II secretion system inner membrane complex required for the energy-dependent secretion of extracellular factors such as proteases and toxins from the periplasm.</text>
</comment>
<keyword evidence="7 14" id="KW-0812">Transmembrane</keyword>
<feature type="transmembrane region" description="Helical" evidence="15">
    <location>
        <begin position="249"/>
        <end position="269"/>
    </location>
</feature>
<evidence type="ECO:0000313" key="18">
    <source>
        <dbReference type="Proteomes" id="UP000182769"/>
    </source>
</evidence>
<feature type="domain" description="Type II secretion system protein GspF" evidence="16">
    <location>
        <begin position="270"/>
        <end position="390"/>
    </location>
</feature>
<evidence type="ECO:0000256" key="15">
    <source>
        <dbReference type="SAM" id="Phobius"/>
    </source>
</evidence>
<gene>
    <name evidence="17" type="ORF">Ga0061065_10893</name>
</gene>
<keyword evidence="9" id="KW-0106">Calcium</keyword>
<dbReference type="InterPro" id="IPR003004">
    <property type="entry name" value="GspF/PilC"/>
</dbReference>
<evidence type="ECO:0000256" key="6">
    <source>
        <dbReference type="ARBA" id="ARBA00022519"/>
    </source>
</evidence>